<evidence type="ECO:0000259" key="1">
    <source>
        <dbReference type="SMART" id="SM00470"/>
    </source>
</evidence>
<dbReference type="InterPro" id="IPR011008">
    <property type="entry name" value="Dimeric_a/b-barrel"/>
</dbReference>
<accession>A0A931GC47</accession>
<proteinExistence type="predicted"/>
<sequence>MKNFFKYLFSAGADRQDTSNHVDSFNEQQAQEEDVKFVDHGIQTISLENIIGSVGKYGDFDSRFRPKKHMSTQRFTEIKQAMRQGRTIPPVQLYQIRNQYYVLDGNHRVAAAKELGWTEIKAKVVELLSGRNTMENLLYLEKKQFLEKTGLPREIDLTEVGKYKYLEQQILKHQDYLTSQSGKNCDFIRAAKDWYHTIYLPMTTIIQNGDLLKHFPNRTLADLYSYIAYHHWDSSTNRRYGIGIDRLIPKSMAGFRTAMLEKQTPEYPEMKRTITAFILIDTDATTEKALADRLFALDEVREVHTIHGNIDLLVKVVLQRDFLTSDAETIAEFLDHQIRKIEGIKRTQTLIPGRSLVKDSFVC</sequence>
<organism evidence="2 3">
    <name type="scientific">Desulfotignum balticum</name>
    <dbReference type="NCBI Taxonomy" id="115781"/>
    <lineage>
        <taxon>Bacteria</taxon>
        <taxon>Pseudomonadati</taxon>
        <taxon>Thermodesulfobacteriota</taxon>
        <taxon>Desulfobacteria</taxon>
        <taxon>Desulfobacterales</taxon>
        <taxon>Desulfobacteraceae</taxon>
        <taxon>Desulfotignum</taxon>
    </lineage>
</organism>
<feature type="domain" description="ParB-like N-terminal" evidence="1">
    <location>
        <begin position="43"/>
        <end position="142"/>
    </location>
</feature>
<dbReference type="Pfam" id="PF02195">
    <property type="entry name" value="ParB_N"/>
    <property type="match status" value="1"/>
</dbReference>
<dbReference type="Pfam" id="PF01037">
    <property type="entry name" value="AsnC_trans_reg"/>
    <property type="match status" value="1"/>
</dbReference>
<dbReference type="Gene3D" id="3.90.1530.10">
    <property type="entry name" value="Conserved hypothetical protein from pyrococcus furiosus pfu- 392566-001, ParB domain"/>
    <property type="match status" value="1"/>
</dbReference>
<dbReference type="Gene3D" id="3.30.70.920">
    <property type="match status" value="1"/>
</dbReference>
<name>A0A931GC47_9BACT</name>
<gene>
    <name evidence="2" type="ORF">H0S81_08620</name>
</gene>
<evidence type="ECO:0000313" key="2">
    <source>
        <dbReference type="EMBL" id="MBG0779974.1"/>
    </source>
</evidence>
<dbReference type="Proteomes" id="UP000706172">
    <property type="component" value="Unassembled WGS sequence"/>
</dbReference>
<dbReference type="AlphaFoldDB" id="A0A931GC47"/>
<protein>
    <submittedName>
        <fullName evidence="2">ParB N-terminal domain-containing protein</fullName>
    </submittedName>
</protein>
<dbReference type="InterPro" id="IPR036086">
    <property type="entry name" value="ParB/Sulfiredoxin_sf"/>
</dbReference>
<comment type="caution">
    <text evidence="2">The sequence shown here is derived from an EMBL/GenBank/DDBJ whole genome shotgun (WGS) entry which is preliminary data.</text>
</comment>
<dbReference type="EMBL" id="JACCQK010000521">
    <property type="protein sequence ID" value="MBG0779974.1"/>
    <property type="molecule type" value="Genomic_DNA"/>
</dbReference>
<dbReference type="InterPro" id="IPR003115">
    <property type="entry name" value="ParB_N"/>
</dbReference>
<reference evidence="2" key="1">
    <citation type="submission" date="2020-07" db="EMBL/GenBank/DDBJ databases">
        <title>Severe corrosion of carbon steel in oil field produced water can be linked to methanogenic archaea containing a special type of NiFe hydrogenase.</title>
        <authorList>
            <person name="Lahme S."/>
            <person name="Mand J."/>
            <person name="Longwell J."/>
            <person name="Smith R."/>
            <person name="Enning D."/>
        </authorList>
    </citation>
    <scope>NUCLEOTIDE SEQUENCE</scope>
    <source>
        <strain evidence="2">MIC098Bin6</strain>
    </source>
</reference>
<evidence type="ECO:0000313" key="3">
    <source>
        <dbReference type="Proteomes" id="UP000706172"/>
    </source>
</evidence>
<dbReference type="SMART" id="SM00470">
    <property type="entry name" value="ParB"/>
    <property type="match status" value="1"/>
</dbReference>
<dbReference type="SUPFAM" id="SSF110849">
    <property type="entry name" value="ParB/Sulfiredoxin"/>
    <property type="match status" value="1"/>
</dbReference>
<dbReference type="InterPro" id="IPR019887">
    <property type="entry name" value="Tscrpt_reg_AsnC/Lrp_C"/>
</dbReference>
<dbReference type="SUPFAM" id="SSF54909">
    <property type="entry name" value="Dimeric alpha+beta barrel"/>
    <property type="match status" value="1"/>
</dbReference>